<accession>A0ABP0N571</accession>
<reference evidence="2 3" key="1">
    <citation type="submission" date="2024-02" db="EMBL/GenBank/DDBJ databases">
        <authorList>
            <person name="Chen Y."/>
            <person name="Shah S."/>
            <person name="Dougan E. K."/>
            <person name="Thang M."/>
            <person name="Chan C."/>
        </authorList>
    </citation>
    <scope>NUCLEOTIDE SEQUENCE [LARGE SCALE GENOMIC DNA]</scope>
</reference>
<dbReference type="InterPro" id="IPR012336">
    <property type="entry name" value="Thioredoxin-like_fold"/>
</dbReference>
<dbReference type="EMBL" id="CAXAMM010026347">
    <property type="protein sequence ID" value="CAK9058746.1"/>
    <property type="molecule type" value="Genomic_DNA"/>
</dbReference>
<evidence type="ECO:0000259" key="1">
    <source>
        <dbReference type="Pfam" id="PF13905"/>
    </source>
</evidence>
<dbReference type="Pfam" id="PF13905">
    <property type="entry name" value="Thioredoxin_8"/>
    <property type="match status" value="1"/>
</dbReference>
<dbReference type="Proteomes" id="UP001642464">
    <property type="component" value="Unassembled WGS sequence"/>
</dbReference>
<dbReference type="Gene3D" id="3.40.30.10">
    <property type="entry name" value="Glutaredoxin"/>
    <property type="match status" value="1"/>
</dbReference>
<feature type="non-terminal residue" evidence="2">
    <location>
        <position position="1"/>
    </location>
</feature>
<gene>
    <name evidence="2" type="ORF">SCF082_LOCUS31251</name>
</gene>
<name>A0ABP0N571_9DINO</name>
<keyword evidence="3" id="KW-1185">Reference proteome</keyword>
<evidence type="ECO:0000313" key="2">
    <source>
        <dbReference type="EMBL" id="CAK9058746.1"/>
    </source>
</evidence>
<comment type="caution">
    <text evidence="2">The sequence shown here is derived from an EMBL/GenBank/DDBJ whole genome shotgun (WGS) entry which is preliminary data.</text>
</comment>
<feature type="domain" description="Thioredoxin-like fold" evidence="1">
    <location>
        <begin position="72"/>
        <end position="152"/>
    </location>
</feature>
<protein>
    <recommendedName>
        <fullName evidence="1">Thioredoxin-like fold domain-containing protein</fullName>
    </recommendedName>
</protein>
<organism evidence="2 3">
    <name type="scientific">Durusdinium trenchii</name>
    <dbReference type="NCBI Taxonomy" id="1381693"/>
    <lineage>
        <taxon>Eukaryota</taxon>
        <taxon>Sar</taxon>
        <taxon>Alveolata</taxon>
        <taxon>Dinophyceae</taxon>
        <taxon>Suessiales</taxon>
        <taxon>Symbiodiniaceae</taxon>
        <taxon>Durusdinium</taxon>
    </lineage>
</organism>
<evidence type="ECO:0000313" key="3">
    <source>
        <dbReference type="Proteomes" id="UP001642464"/>
    </source>
</evidence>
<proteinExistence type="predicted"/>
<sequence length="178" mass="19267">GCVMSQRAVETARQNAECTGHVVDPVARQKFEANPSAVPLSDSLSDSEAPPNCLVTYRNGAKEYVSEDILSGKVLGLLFGSNSPICYGFVRGLAKIYKAVKKEASDPFEVVYVSADTSRREFWSSNGCSNMAQACDCQPGQSDKELLNDLRVRAAQLRFSPCSIPLQVQRCNPAGAKL</sequence>